<evidence type="ECO:0000256" key="16">
    <source>
        <dbReference type="RuleBase" id="RU003945"/>
    </source>
</evidence>
<keyword evidence="7" id="KW-0653">Protein transport</keyword>
<comment type="function">
    <text evidence="11">Required for the insertion and/or proper folding and/or complex formation of integral membrane proteins into the membrane. Involved in integration of membrane proteins that insert both dependently and independently of the Sec translocase complex, as well as at least some lipoproteins. Aids folding of multispanning membrane proteins.</text>
</comment>
<feature type="transmembrane region" description="Helical" evidence="18">
    <location>
        <begin position="213"/>
        <end position="234"/>
    </location>
</feature>
<evidence type="ECO:0000256" key="17">
    <source>
        <dbReference type="SAM" id="MobiDB-lite"/>
    </source>
</evidence>
<evidence type="ECO:0000256" key="18">
    <source>
        <dbReference type="SAM" id="Phobius"/>
    </source>
</evidence>
<evidence type="ECO:0000313" key="20">
    <source>
        <dbReference type="EMBL" id="GGO55807.1"/>
    </source>
</evidence>
<evidence type="ECO:0000256" key="13">
    <source>
        <dbReference type="ARBA" id="ARBA00031538"/>
    </source>
</evidence>
<evidence type="ECO:0000256" key="7">
    <source>
        <dbReference type="ARBA" id="ARBA00022927"/>
    </source>
</evidence>
<keyword evidence="4" id="KW-0813">Transport</keyword>
<comment type="similarity">
    <text evidence="2">Belongs to the OXA1/ALB3/YidC family. Type 1 subfamily.</text>
</comment>
<keyword evidence="21" id="KW-1185">Reference proteome</keyword>
<evidence type="ECO:0000256" key="12">
    <source>
        <dbReference type="ARBA" id="ARBA00026028"/>
    </source>
</evidence>
<evidence type="ECO:0000256" key="9">
    <source>
        <dbReference type="ARBA" id="ARBA00023136"/>
    </source>
</evidence>
<dbReference type="InterPro" id="IPR001708">
    <property type="entry name" value="YidC/ALB3/OXA1/COX18"/>
</dbReference>
<evidence type="ECO:0000256" key="4">
    <source>
        <dbReference type="ARBA" id="ARBA00022448"/>
    </source>
</evidence>
<evidence type="ECO:0000256" key="5">
    <source>
        <dbReference type="ARBA" id="ARBA00022475"/>
    </source>
</evidence>
<comment type="subunit">
    <text evidence="12">Interacts with the Sec translocase complex via SecD. Specifically interacts with transmembrane segments of nascent integral membrane proteins during membrane integration.</text>
</comment>
<evidence type="ECO:0000256" key="15">
    <source>
        <dbReference type="ARBA" id="ARBA00033342"/>
    </source>
</evidence>
<dbReference type="PANTHER" id="PTHR12428">
    <property type="entry name" value="OXA1"/>
    <property type="match status" value="1"/>
</dbReference>
<accession>A0ABQ2MQ38</accession>
<feature type="domain" description="Membrane insertase YidC/Oxa/ALB C-terminal" evidence="19">
    <location>
        <begin position="26"/>
        <end position="244"/>
    </location>
</feature>
<dbReference type="Pfam" id="PF02096">
    <property type="entry name" value="60KD_IMP"/>
    <property type="match status" value="1"/>
</dbReference>
<evidence type="ECO:0000256" key="14">
    <source>
        <dbReference type="ARBA" id="ARBA00033245"/>
    </source>
</evidence>
<keyword evidence="5" id="KW-1003">Cell membrane</keyword>
<dbReference type="EMBL" id="BMMP01000018">
    <property type="protein sequence ID" value="GGO55807.1"/>
    <property type="molecule type" value="Genomic_DNA"/>
</dbReference>
<feature type="region of interest" description="Disordered" evidence="17">
    <location>
        <begin position="247"/>
        <end position="297"/>
    </location>
</feature>
<dbReference type="CDD" id="cd20070">
    <property type="entry name" value="5TM_YidC_Alb3"/>
    <property type="match status" value="1"/>
</dbReference>
<evidence type="ECO:0000256" key="6">
    <source>
        <dbReference type="ARBA" id="ARBA00022692"/>
    </source>
</evidence>
<evidence type="ECO:0000256" key="1">
    <source>
        <dbReference type="ARBA" id="ARBA00004651"/>
    </source>
</evidence>
<gene>
    <name evidence="20" type="ORF">GCM10012287_47930</name>
</gene>
<dbReference type="InterPro" id="IPR028055">
    <property type="entry name" value="YidC/Oxa/ALB_C"/>
</dbReference>
<dbReference type="NCBIfam" id="TIGR03592">
    <property type="entry name" value="yidC_oxa1_cterm"/>
    <property type="match status" value="1"/>
</dbReference>
<feature type="region of interest" description="Disordered" evidence="17">
    <location>
        <begin position="173"/>
        <end position="198"/>
    </location>
</feature>
<dbReference type="InterPro" id="IPR047196">
    <property type="entry name" value="YidC_ALB_C"/>
</dbReference>
<evidence type="ECO:0000256" key="8">
    <source>
        <dbReference type="ARBA" id="ARBA00022989"/>
    </source>
</evidence>
<keyword evidence="6 16" id="KW-0812">Transmembrane</keyword>
<evidence type="ECO:0000259" key="19">
    <source>
        <dbReference type="Pfam" id="PF02096"/>
    </source>
</evidence>
<evidence type="ECO:0000256" key="11">
    <source>
        <dbReference type="ARBA" id="ARBA00025034"/>
    </source>
</evidence>
<evidence type="ECO:0000256" key="10">
    <source>
        <dbReference type="ARBA" id="ARBA00023186"/>
    </source>
</evidence>
<keyword evidence="8 18" id="KW-1133">Transmembrane helix</keyword>
<evidence type="ECO:0000256" key="3">
    <source>
        <dbReference type="ARBA" id="ARBA00015325"/>
    </source>
</evidence>
<dbReference type="PANTHER" id="PTHR12428:SF65">
    <property type="entry name" value="CYTOCHROME C OXIDASE ASSEMBLY PROTEIN COX18, MITOCHONDRIAL"/>
    <property type="match status" value="1"/>
</dbReference>
<protein>
    <recommendedName>
        <fullName evidence="3">Membrane protein insertase YidC</fullName>
    </recommendedName>
    <alternativeName>
        <fullName evidence="15">Foldase YidC</fullName>
    </alternativeName>
    <alternativeName>
        <fullName evidence="14">Membrane integrase YidC</fullName>
    </alternativeName>
    <alternativeName>
        <fullName evidence="13">Membrane protein YidC</fullName>
    </alternativeName>
</protein>
<comment type="subcellular location">
    <subcellularLocation>
        <location evidence="1">Cell membrane</location>
        <topology evidence="1">Multi-pass membrane protein</topology>
    </subcellularLocation>
    <subcellularLocation>
        <location evidence="16">Membrane</location>
        <topology evidence="16">Multi-pass membrane protein</topology>
    </subcellularLocation>
</comment>
<feature type="transmembrane region" description="Helical" evidence="18">
    <location>
        <begin position="15"/>
        <end position="39"/>
    </location>
</feature>
<feature type="compositionally biased region" description="Low complexity" evidence="17">
    <location>
        <begin position="288"/>
        <end position="297"/>
    </location>
</feature>
<dbReference type="RefSeq" id="WP_189039275.1">
    <property type="nucleotide sequence ID" value="NZ_BMMP01000018.1"/>
</dbReference>
<dbReference type="Proteomes" id="UP000631535">
    <property type="component" value="Unassembled WGS sequence"/>
</dbReference>
<keyword evidence="10" id="KW-0143">Chaperone</keyword>
<organism evidence="20 21">
    <name type="scientific">Streptomyces daqingensis</name>
    <dbReference type="NCBI Taxonomy" id="1472640"/>
    <lineage>
        <taxon>Bacteria</taxon>
        <taxon>Bacillati</taxon>
        <taxon>Actinomycetota</taxon>
        <taxon>Actinomycetes</taxon>
        <taxon>Kitasatosporales</taxon>
        <taxon>Streptomycetaceae</taxon>
        <taxon>Streptomyces</taxon>
    </lineage>
</organism>
<sequence length="297" mass="30548">MSFFSSVVAQLSGGLAPFFGASATAAAIVAFTLCVRLALHPLARAAVRGERVRARLAPQLAELRRKHGSDPERLRHAVGELQAREGASPVAGCLPMLLQLPVFFAMYYLFTRDGELLGETLLGAPLGGRWPDALEAGGLLGARGLVYVGLFVLVAAVATWTYVRTRRLTAEAAGSGGRSSGSVTAGQRAVPGRSGQAVPEVPGAAAMGRLLPLLSFGTLVTVAVVPLAAALYVVTSTTWTAVERAALGAGRQPGGPTDGRTPERAAEPSAGRSSGGPQGRTGGRRSRAASAVRRSTT</sequence>
<comment type="caution">
    <text evidence="20">The sequence shown here is derived from an EMBL/GenBank/DDBJ whole genome shotgun (WGS) entry which is preliminary data.</text>
</comment>
<proteinExistence type="inferred from homology"/>
<feature type="transmembrane region" description="Helical" evidence="18">
    <location>
        <begin position="144"/>
        <end position="163"/>
    </location>
</feature>
<evidence type="ECO:0000313" key="21">
    <source>
        <dbReference type="Proteomes" id="UP000631535"/>
    </source>
</evidence>
<reference evidence="21" key="1">
    <citation type="journal article" date="2019" name="Int. J. Syst. Evol. Microbiol.">
        <title>The Global Catalogue of Microorganisms (GCM) 10K type strain sequencing project: providing services to taxonomists for standard genome sequencing and annotation.</title>
        <authorList>
            <consortium name="The Broad Institute Genomics Platform"/>
            <consortium name="The Broad Institute Genome Sequencing Center for Infectious Disease"/>
            <person name="Wu L."/>
            <person name="Ma J."/>
        </authorList>
    </citation>
    <scope>NUCLEOTIDE SEQUENCE [LARGE SCALE GENOMIC DNA]</scope>
    <source>
        <strain evidence="21">CGMCC 4.7178</strain>
    </source>
</reference>
<name>A0ABQ2MQ38_9ACTN</name>
<evidence type="ECO:0000256" key="2">
    <source>
        <dbReference type="ARBA" id="ARBA00010527"/>
    </source>
</evidence>
<keyword evidence="9 18" id="KW-0472">Membrane</keyword>